<protein>
    <submittedName>
        <fullName evidence="7">Energy-coupling factor ABC transporter ATP-binding protein</fullName>
    </submittedName>
</protein>
<dbReference type="InterPro" id="IPR015856">
    <property type="entry name" value="ABC_transpr_CbiO/EcfA_su"/>
</dbReference>
<dbReference type="Gene3D" id="3.40.50.300">
    <property type="entry name" value="P-loop containing nucleotide triphosphate hydrolases"/>
    <property type="match status" value="2"/>
</dbReference>
<dbReference type="RefSeq" id="WP_274925443.1">
    <property type="nucleotide sequence ID" value="NZ_JAKELO010000002.1"/>
</dbReference>
<dbReference type="InterPro" id="IPR003439">
    <property type="entry name" value="ABC_transporter-like_ATP-bd"/>
</dbReference>
<comment type="subcellular location">
    <subcellularLocation>
        <location evidence="1">Cell membrane</location>
    </subcellularLocation>
</comment>
<dbReference type="EMBL" id="JAKELO010000002">
    <property type="protein sequence ID" value="MDE4908832.1"/>
    <property type="molecule type" value="Genomic_DNA"/>
</dbReference>
<dbReference type="InterPro" id="IPR027417">
    <property type="entry name" value="P-loop_NTPase"/>
</dbReference>
<dbReference type="GO" id="GO:0016887">
    <property type="term" value="F:ATP hydrolysis activity"/>
    <property type="evidence" value="ECO:0007669"/>
    <property type="project" value="InterPro"/>
</dbReference>
<comment type="function">
    <text evidence="5">Probably part of an ABC transporter complex. Responsible for energy coupling to the transport system.</text>
</comment>
<comment type="caution">
    <text evidence="7">The sequence shown here is derived from an EMBL/GenBank/DDBJ whole genome shotgun (WGS) entry which is preliminary data.</text>
</comment>
<name>A0A9Q4PYW7_9EURY</name>
<dbReference type="SMART" id="SM00382">
    <property type="entry name" value="AAA"/>
    <property type="match status" value="2"/>
</dbReference>
<organism evidence="7 8">
    <name type="scientific">Methanogenium marinum</name>
    <dbReference type="NCBI Taxonomy" id="348610"/>
    <lineage>
        <taxon>Archaea</taxon>
        <taxon>Methanobacteriati</taxon>
        <taxon>Methanobacteriota</taxon>
        <taxon>Stenosarchaea group</taxon>
        <taxon>Methanomicrobia</taxon>
        <taxon>Methanomicrobiales</taxon>
        <taxon>Methanomicrobiaceae</taxon>
        <taxon>Methanogenium</taxon>
    </lineage>
</organism>
<dbReference type="CDD" id="cd03225">
    <property type="entry name" value="ABC_cobalt_CbiO_domain1"/>
    <property type="match status" value="2"/>
</dbReference>
<evidence type="ECO:0000256" key="4">
    <source>
        <dbReference type="ARBA" id="ARBA00022840"/>
    </source>
</evidence>
<dbReference type="SUPFAM" id="SSF52540">
    <property type="entry name" value="P-loop containing nucleoside triphosphate hydrolases"/>
    <property type="match status" value="2"/>
</dbReference>
<evidence type="ECO:0000259" key="6">
    <source>
        <dbReference type="PROSITE" id="PS50893"/>
    </source>
</evidence>
<dbReference type="PANTHER" id="PTHR43553">
    <property type="entry name" value="HEAVY METAL TRANSPORTER"/>
    <property type="match status" value="1"/>
</dbReference>
<keyword evidence="8" id="KW-1185">Reference proteome</keyword>
<dbReference type="PROSITE" id="PS50893">
    <property type="entry name" value="ABC_TRANSPORTER_2"/>
    <property type="match status" value="2"/>
</dbReference>
<feature type="domain" description="ABC transporter" evidence="6">
    <location>
        <begin position="9"/>
        <end position="253"/>
    </location>
</feature>
<sequence>MRRVGDPLVTVDSLSYSYPYFGTEEKRQALSCVNLEIQTGERVVIVGPSGSGKSTLIQTFIGLIPHSRSGKMQGRVTVDGVDTSVTTVPLLSKTVGFVFQDPDHQMVTSEVDSELAFGPEQSGLDPEIIEERISRVAGMLKMEHLRGREISDLSWGERQKVAIASVLVMRPKMVVLDEPLSGLDMDSAARLLDHLGTIVKTWNIAVVIVEHRLDLLKDFMDRVVVMDDGRIVYDGPVVDYSAEAMIPHPGETGRVLHAGVACSSEPFLPEVCFSESYLSRTDAPQTHTSELHSHPEGVSPIIEVTDVSYTYPNSEKPVLNGVSAAFNPGEVVFICGPNGSGKSTFIKHLNGILRPDTGCVLVSGVDIGGKTVAENAATVSLVGQHADYQLFEETIERELAFGPRNLGMEEGAIDCSIDEIMELMDMTHLGRKGRPLKLSMGEKQRVAIASHLVMKTPVIVLDEPTLGLDINLKLHLASLIIDLKKRGKTVIVVTHDQEFARLCADRFIRFQEGFLV</sequence>
<keyword evidence="3" id="KW-0547">Nucleotide-binding</keyword>
<proteinExistence type="predicted"/>
<dbReference type="AlphaFoldDB" id="A0A9Q4PYW7"/>
<evidence type="ECO:0000313" key="7">
    <source>
        <dbReference type="EMBL" id="MDE4908832.1"/>
    </source>
</evidence>
<evidence type="ECO:0000256" key="2">
    <source>
        <dbReference type="ARBA" id="ARBA00022448"/>
    </source>
</evidence>
<dbReference type="GO" id="GO:0005524">
    <property type="term" value="F:ATP binding"/>
    <property type="evidence" value="ECO:0007669"/>
    <property type="project" value="UniProtKB-KW"/>
</dbReference>
<dbReference type="Pfam" id="PF00005">
    <property type="entry name" value="ABC_tran"/>
    <property type="match status" value="2"/>
</dbReference>
<feature type="domain" description="ABC transporter" evidence="6">
    <location>
        <begin position="302"/>
        <end position="515"/>
    </location>
</feature>
<gene>
    <name evidence="7" type="ORF">L0665_09455</name>
</gene>
<keyword evidence="2" id="KW-0813">Transport</keyword>
<evidence type="ECO:0000256" key="3">
    <source>
        <dbReference type="ARBA" id="ARBA00022741"/>
    </source>
</evidence>
<evidence type="ECO:0000256" key="5">
    <source>
        <dbReference type="ARBA" id="ARBA00025157"/>
    </source>
</evidence>
<keyword evidence="4 7" id="KW-0067">ATP-binding</keyword>
<evidence type="ECO:0000313" key="8">
    <source>
        <dbReference type="Proteomes" id="UP001143747"/>
    </source>
</evidence>
<dbReference type="GO" id="GO:0042626">
    <property type="term" value="F:ATPase-coupled transmembrane transporter activity"/>
    <property type="evidence" value="ECO:0007669"/>
    <property type="project" value="TreeGrafter"/>
</dbReference>
<evidence type="ECO:0000256" key="1">
    <source>
        <dbReference type="ARBA" id="ARBA00004236"/>
    </source>
</evidence>
<dbReference type="InterPro" id="IPR050095">
    <property type="entry name" value="ECF_ABC_transporter_ATP-bd"/>
</dbReference>
<accession>A0A9Q4PYW7</accession>
<dbReference type="InterPro" id="IPR003593">
    <property type="entry name" value="AAA+_ATPase"/>
</dbReference>
<dbReference type="Proteomes" id="UP001143747">
    <property type="component" value="Unassembled WGS sequence"/>
</dbReference>
<reference evidence="7" key="1">
    <citation type="submission" date="2022-01" db="EMBL/GenBank/DDBJ databases">
        <title>Draft genome of Methanogenium marinum DSM 15558.</title>
        <authorList>
            <person name="Chen S.-C."/>
            <person name="You Y.-T."/>
        </authorList>
    </citation>
    <scope>NUCLEOTIDE SEQUENCE</scope>
    <source>
        <strain evidence="7">DSM 15558</strain>
    </source>
</reference>
<dbReference type="GO" id="GO:0043190">
    <property type="term" value="C:ATP-binding cassette (ABC) transporter complex"/>
    <property type="evidence" value="ECO:0007669"/>
    <property type="project" value="TreeGrafter"/>
</dbReference>